<evidence type="ECO:0000256" key="1">
    <source>
        <dbReference type="ARBA" id="ARBA00004123"/>
    </source>
</evidence>
<feature type="compositionally biased region" description="Low complexity" evidence="4">
    <location>
        <begin position="14"/>
        <end position="33"/>
    </location>
</feature>
<dbReference type="SUPFAM" id="SSF49899">
    <property type="entry name" value="Concanavalin A-like lectins/glucanases"/>
    <property type="match status" value="1"/>
</dbReference>
<dbReference type="GO" id="GO:0048188">
    <property type="term" value="C:Set1C/COMPASS complex"/>
    <property type="evidence" value="ECO:0007669"/>
    <property type="project" value="InterPro"/>
</dbReference>
<evidence type="ECO:0000256" key="3">
    <source>
        <dbReference type="ARBA" id="ARBA00038149"/>
    </source>
</evidence>
<feature type="region of interest" description="Disordered" evidence="4">
    <location>
        <begin position="1"/>
        <end position="98"/>
    </location>
</feature>
<name>A0AAN7TS69_9PEZI</name>
<dbReference type="SMART" id="SM00449">
    <property type="entry name" value="SPRY"/>
    <property type="match status" value="1"/>
</dbReference>
<dbReference type="InterPro" id="IPR043136">
    <property type="entry name" value="B30.2/SPRY_sf"/>
</dbReference>
<evidence type="ECO:0000256" key="4">
    <source>
        <dbReference type="SAM" id="MobiDB-lite"/>
    </source>
</evidence>
<evidence type="ECO:0000313" key="6">
    <source>
        <dbReference type="EMBL" id="KAK5118984.1"/>
    </source>
</evidence>
<accession>A0AAN7TS69</accession>
<protein>
    <recommendedName>
        <fullName evidence="5">SPRY domain-containing protein</fullName>
    </recommendedName>
</protein>
<dbReference type="Gene3D" id="2.60.120.920">
    <property type="match status" value="1"/>
</dbReference>
<gene>
    <name evidence="6" type="ORF">LTR62_000195</name>
</gene>
<feature type="compositionally biased region" description="Basic residues" evidence="4">
    <location>
        <begin position="271"/>
        <end position="282"/>
    </location>
</feature>
<feature type="compositionally biased region" description="Basic and acidic residues" evidence="4">
    <location>
        <begin position="42"/>
        <end position="56"/>
    </location>
</feature>
<evidence type="ECO:0000313" key="7">
    <source>
        <dbReference type="Proteomes" id="UP001310890"/>
    </source>
</evidence>
<keyword evidence="2" id="KW-0539">Nucleus</keyword>
<dbReference type="PANTHER" id="PTHR10598:SF0">
    <property type="entry name" value="SET1_ASH2 HISTONE METHYLTRANSFERASE COMPLEX SUBUNIT ASH2"/>
    <property type="match status" value="1"/>
</dbReference>
<comment type="subcellular location">
    <subcellularLocation>
        <location evidence="1">Nucleus</location>
    </subcellularLocation>
</comment>
<dbReference type="AlphaFoldDB" id="A0AAN7TS69"/>
<feature type="compositionally biased region" description="Polar residues" evidence="4">
    <location>
        <begin position="57"/>
        <end position="72"/>
    </location>
</feature>
<evidence type="ECO:0000256" key="2">
    <source>
        <dbReference type="ARBA" id="ARBA00023242"/>
    </source>
</evidence>
<feature type="domain" description="SPRY" evidence="5">
    <location>
        <begin position="202"/>
        <end position="496"/>
    </location>
</feature>
<dbReference type="InterPro" id="IPR013320">
    <property type="entry name" value="ConA-like_dom_sf"/>
</dbReference>
<dbReference type="EMBL" id="JAVRRL010000001">
    <property type="protein sequence ID" value="KAK5118984.1"/>
    <property type="molecule type" value="Genomic_DNA"/>
</dbReference>
<dbReference type="InterPro" id="IPR037353">
    <property type="entry name" value="ASH2"/>
</dbReference>
<evidence type="ECO:0000259" key="5">
    <source>
        <dbReference type="SMART" id="SM00449"/>
    </source>
</evidence>
<dbReference type="Proteomes" id="UP001310890">
    <property type="component" value="Unassembled WGS sequence"/>
</dbReference>
<sequence>MADSAPIPVDSLNPPALTATPTAPPRAASKTPAPAAPPAVQREQREKKDSLKKRESNANTNSNGTYTSSASNLGKRKANSHDAYPSPQRFNVPPPRAQDFEAPKEDIMISHEPYPFDMPEGDRQLYKPIDLAENKRGYRYGRAIADPLFPHKQFYRSTSPPPHYARLSFEDADKWMHYTTNALITTNEKGWRMVRSNVCAREGTLYYEIKVHRGVPSSGPQAEVPGPQPHVRFGFARREAPLDAPVGFDGYSYGMTDIRFDTMHRSRPGKLFHPAKRGKSKPKAALGTGAGPIPIQLQPQDQHVKEGDVIGLEIQLPSLTLHQKVVSGVYNPAVDIGDGFDHPAYAADPAGAETVADVIRDRIPVAYKGNSYFEILDLVSSKPMEVYADRQTNLSNLTNNLTNQATTSKDVVKTAPNSNHEHPSLRTLPHSAVRVYKNGQLLGTAFENLLAFLPPASAPSKINGAREGFDDGMVGYFPAISCFWGGIAEVNFGDRKDGGFWCPPAHIQRAHGRQGDDVQMADAHGNGVSEGHAKVWQPGRLARGFGERYREQVAEDVVYDLIDEVDFFMVDDGVVPIAESAGGAVGGKGRVKEEE</sequence>
<dbReference type="CDD" id="cd12872">
    <property type="entry name" value="SPRY_Ash2"/>
    <property type="match status" value="1"/>
</dbReference>
<proteinExistence type="inferred from homology"/>
<comment type="caution">
    <text evidence="6">The sequence shown here is derived from an EMBL/GenBank/DDBJ whole genome shotgun (WGS) entry which is preliminary data.</text>
</comment>
<organism evidence="6 7">
    <name type="scientific">Meristemomyces frigidus</name>
    <dbReference type="NCBI Taxonomy" id="1508187"/>
    <lineage>
        <taxon>Eukaryota</taxon>
        <taxon>Fungi</taxon>
        <taxon>Dikarya</taxon>
        <taxon>Ascomycota</taxon>
        <taxon>Pezizomycotina</taxon>
        <taxon>Dothideomycetes</taxon>
        <taxon>Dothideomycetidae</taxon>
        <taxon>Mycosphaerellales</taxon>
        <taxon>Teratosphaeriaceae</taxon>
        <taxon>Meristemomyces</taxon>
    </lineage>
</organism>
<feature type="region of interest" description="Disordered" evidence="4">
    <location>
        <begin position="271"/>
        <end position="296"/>
    </location>
</feature>
<comment type="similarity">
    <text evidence="3">Belongs to the cclA family.</text>
</comment>
<dbReference type="InterPro" id="IPR003877">
    <property type="entry name" value="SPRY_dom"/>
</dbReference>
<dbReference type="GO" id="GO:0000976">
    <property type="term" value="F:transcription cis-regulatory region binding"/>
    <property type="evidence" value="ECO:0007669"/>
    <property type="project" value="TreeGrafter"/>
</dbReference>
<dbReference type="PANTHER" id="PTHR10598">
    <property type="entry name" value="SET1/ASH2 HISTONE METHYLTRANSFERASE COMPLEX SUBUNIT ASH2"/>
    <property type="match status" value="1"/>
</dbReference>
<reference evidence="6" key="1">
    <citation type="submission" date="2023-08" db="EMBL/GenBank/DDBJ databases">
        <title>Black Yeasts Isolated from many extreme environments.</title>
        <authorList>
            <person name="Coleine C."/>
            <person name="Stajich J.E."/>
            <person name="Selbmann L."/>
        </authorList>
    </citation>
    <scope>NUCLEOTIDE SEQUENCE</scope>
    <source>
        <strain evidence="6">CCFEE 5401</strain>
    </source>
</reference>